<feature type="compositionally biased region" description="Basic and acidic residues" evidence="1">
    <location>
        <begin position="385"/>
        <end position="414"/>
    </location>
</feature>
<evidence type="ECO:0000259" key="3">
    <source>
        <dbReference type="Pfam" id="PF24346"/>
    </source>
</evidence>
<organism evidence="4">
    <name type="scientific">bioreactor metagenome</name>
    <dbReference type="NCBI Taxonomy" id="1076179"/>
    <lineage>
        <taxon>unclassified sequences</taxon>
        <taxon>metagenomes</taxon>
        <taxon>ecological metagenomes</taxon>
    </lineage>
</organism>
<comment type="caution">
    <text evidence="4">The sequence shown here is derived from an EMBL/GenBank/DDBJ whole genome shotgun (WGS) entry which is preliminary data.</text>
</comment>
<keyword evidence="2" id="KW-0812">Transmembrane</keyword>
<name>A0A645BX39_9ZZZZ</name>
<feature type="region of interest" description="Disordered" evidence="1">
    <location>
        <begin position="376"/>
        <end position="414"/>
    </location>
</feature>
<keyword evidence="2" id="KW-0472">Membrane</keyword>
<evidence type="ECO:0000256" key="2">
    <source>
        <dbReference type="SAM" id="Phobius"/>
    </source>
</evidence>
<feature type="transmembrane region" description="Helical" evidence="2">
    <location>
        <begin position="419"/>
        <end position="440"/>
    </location>
</feature>
<dbReference type="AlphaFoldDB" id="A0A645BX39"/>
<dbReference type="InterPro" id="IPR055354">
    <property type="entry name" value="DUF7507"/>
</dbReference>
<evidence type="ECO:0000313" key="4">
    <source>
        <dbReference type="EMBL" id="MPM69959.1"/>
    </source>
</evidence>
<accession>A0A645BX39</accession>
<feature type="region of interest" description="Disordered" evidence="1">
    <location>
        <begin position="203"/>
        <end position="223"/>
    </location>
</feature>
<evidence type="ECO:0000256" key="1">
    <source>
        <dbReference type="SAM" id="MobiDB-lite"/>
    </source>
</evidence>
<dbReference type="InterPro" id="IPR026453">
    <property type="entry name" value="PGF_pre_PGF"/>
</dbReference>
<dbReference type="NCBIfam" id="TIGR01451">
    <property type="entry name" value="B_ant_repeat"/>
    <property type="match status" value="1"/>
</dbReference>
<sequence length="447" mass="48188">MVKGLSGGDGILSVRETWYYLGNYTITQEDLNNDGGGDGFLNSTVTLESSETGLINESTIQYIDENGNESGNVSPGIYIERNPSCSFNKSVIEVVNGDNGTVDDAGDVIRYSILVTNEGNVELTGVSVSDPMITLVGPIESLSTDGILELGENWTYTGNYTVTEDDMDNEGGGDEDIDNTATLSCNELSNKTSSVEVELIIPESSGGSSHSSGGSGGSPEPSTNIEVKEISQAFVTNGKAVQFDFTKNATCVVYVGFDSRKTAGKTTTIAEQLKKKSTLTSNLTDGKVYKYFNVWVGNSGFVSSDNMENMNICFKVSKSWLQNENIDPNSITLNRYSNKIWVQLPVSLLKEDSKYLYFTANVSGYSFFAITGKSNASHGGSVTEIKPEEETGIKENTGDDTVKPETTDKENAGESDSKFGISSLIAFLLIACLAVVFLYLRKQEGQK</sequence>
<dbReference type="InterPro" id="IPR047589">
    <property type="entry name" value="DUF11_rpt"/>
</dbReference>
<dbReference type="NCBIfam" id="TIGR04213">
    <property type="entry name" value="PGF_pre_PGF"/>
    <property type="match status" value="1"/>
</dbReference>
<proteinExistence type="predicted"/>
<feature type="domain" description="DUF7507" evidence="3">
    <location>
        <begin position="98"/>
        <end position="190"/>
    </location>
</feature>
<dbReference type="EMBL" id="VSSQ01023185">
    <property type="protein sequence ID" value="MPM69959.1"/>
    <property type="molecule type" value="Genomic_DNA"/>
</dbReference>
<protein>
    <recommendedName>
        <fullName evidence="3">DUF7507 domain-containing protein</fullName>
    </recommendedName>
</protein>
<keyword evidence="2" id="KW-1133">Transmembrane helix</keyword>
<reference evidence="4" key="1">
    <citation type="submission" date="2019-08" db="EMBL/GenBank/DDBJ databases">
        <authorList>
            <person name="Kucharzyk K."/>
            <person name="Murdoch R.W."/>
            <person name="Higgins S."/>
            <person name="Loffler F."/>
        </authorList>
    </citation>
    <scope>NUCLEOTIDE SEQUENCE</scope>
</reference>
<dbReference type="Pfam" id="PF24346">
    <property type="entry name" value="DUF7507"/>
    <property type="match status" value="1"/>
</dbReference>
<gene>
    <name evidence="4" type="ORF">SDC9_116907</name>
</gene>